<reference evidence="2" key="2">
    <citation type="journal article" date="2015" name="Fish Shellfish Immunol.">
        <title>Early steps in the European eel (Anguilla anguilla)-Vibrio vulnificus interaction in the gills: Role of the RtxA13 toxin.</title>
        <authorList>
            <person name="Callol A."/>
            <person name="Pajuelo D."/>
            <person name="Ebbesson L."/>
            <person name="Teles M."/>
            <person name="MacKenzie S."/>
            <person name="Amaro C."/>
        </authorList>
    </citation>
    <scope>NUCLEOTIDE SEQUENCE</scope>
</reference>
<name>A0A0E9X815_ANGAN</name>
<evidence type="ECO:0000313" key="2">
    <source>
        <dbReference type="EMBL" id="JAH97828.1"/>
    </source>
</evidence>
<keyword evidence="1" id="KW-1133">Transmembrane helix</keyword>
<proteinExistence type="predicted"/>
<protein>
    <submittedName>
        <fullName evidence="2">Uncharacterized protein</fullName>
    </submittedName>
</protein>
<evidence type="ECO:0000256" key="1">
    <source>
        <dbReference type="SAM" id="Phobius"/>
    </source>
</evidence>
<organism evidence="2">
    <name type="scientific">Anguilla anguilla</name>
    <name type="common">European freshwater eel</name>
    <name type="synonym">Muraena anguilla</name>
    <dbReference type="NCBI Taxonomy" id="7936"/>
    <lineage>
        <taxon>Eukaryota</taxon>
        <taxon>Metazoa</taxon>
        <taxon>Chordata</taxon>
        <taxon>Craniata</taxon>
        <taxon>Vertebrata</taxon>
        <taxon>Euteleostomi</taxon>
        <taxon>Actinopterygii</taxon>
        <taxon>Neopterygii</taxon>
        <taxon>Teleostei</taxon>
        <taxon>Anguilliformes</taxon>
        <taxon>Anguillidae</taxon>
        <taxon>Anguilla</taxon>
    </lineage>
</organism>
<reference evidence="2" key="1">
    <citation type="submission" date="2014-11" db="EMBL/GenBank/DDBJ databases">
        <authorList>
            <person name="Amaro Gonzalez C."/>
        </authorList>
    </citation>
    <scope>NUCLEOTIDE SEQUENCE</scope>
</reference>
<sequence>MFRKQLMLELNRFKVFILIIHIFHYSRIFILHPKCDAYSTFNAEIKFDQYFCVSQLPLLLKQFIFLVLQATEMQCLHLSSGKG</sequence>
<keyword evidence="1" id="KW-0812">Transmembrane</keyword>
<accession>A0A0E9X815</accession>
<keyword evidence="1" id="KW-0472">Membrane</keyword>
<feature type="transmembrane region" description="Helical" evidence="1">
    <location>
        <begin position="12"/>
        <end position="30"/>
    </location>
</feature>
<dbReference type="EMBL" id="GBXM01010749">
    <property type="protein sequence ID" value="JAH97828.1"/>
    <property type="molecule type" value="Transcribed_RNA"/>
</dbReference>
<dbReference type="AlphaFoldDB" id="A0A0E9X815"/>